<feature type="region of interest" description="Disordered" evidence="1">
    <location>
        <begin position="477"/>
        <end position="515"/>
    </location>
</feature>
<evidence type="ECO:0000313" key="2">
    <source>
        <dbReference type="EMBL" id="PTU76841.1"/>
    </source>
</evidence>
<evidence type="ECO:0000313" key="3">
    <source>
        <dbReference type="Proteomes" id="UP000244052"/>
    </source>
</evidence>
<dbReference type="GO" id="GO:0019068">
    <property type="term" value="P:virion assembly"/>
    <property type="evidence" value="ECO:0007669"/>
    <property type="project" value="InterPro"/>
</dbReference>
<dbReference type="InterPro" id="IPR006429">
    <property type="entry name" value="Phage_lambda_portal"/>
</dbReference>
<dbReference type="NCBIfam" id="TIGR01539">
    <property type="entry name" value="portal_lambda"/>
    <property type="match status" value="1"/>
</dbReference>
<gene>
    <name evidence="2" type="ORF">DBO86_22850</name>
</gene>
<dbReference type="Proteomes" id="UP000244052">
    <property type="component" value="Unassembled WGS sequence"/>
</dbReference>
<dbReference type="EMBL" id="QASO01000129">
    <property type="protein sequence ID" value="PTU76841.1"/>
    <property type="molecule type" value="Genomic_DNA"/>
</dbReference>
<dbReference type="AlphaFoldDB" id="A0A2T5PGP1"/>
<proteinExistence type="predicted"/>
<keyword evidence="3" id="KW-1185">Reference proteome</keyword>
<feature type="compositionally biased region" description="Polar residues" evidence="1">
    <location>
        <begin position="478"/>
        <end position="491"/>
    </location>
</feature>
<reference evidence="2 3" key="1">
    <citation type="submission" date="2018-04" db="EMBL/GenBank/DDBJ databases">
        <title>Pseudomonas sp. nov., isolated from mangrove soil.</title>
        <authorList>
            <person name="Chen C."/>
        </authorList>
    </citation>
    <scope>NUCLEOTIDE SEQUENCE [LARGE SCALE GENOMIC DNA]</scope>
    <source>
        <strain evidence="2 3">JCM 14246</strain>
    </source>
</reference>
<comment type="caution">
    <text evidence="2">The sequence shown here is derived from an EMBL/GenBank/DDBJ whole genome shotgun (WGS) entry which is preliminary data.</text>
</comment>
<name>A0A2T5PGP1_ECTOL</name>
<dbReference type="RefSeq" id="WP_108234931.1">
    <property type="nucleotide sequence ID" value="NZ_QASO01000129.1"/>
</dbReference>
<protein>
    <submittedName>
        <fullName evidence="2">Phage portal protein</fullName>
    </submittedName>
</protein>
<organism evidence="2 3">
    <name type="scientific">Ectopseudomonas oleovorans</name>
    <name type="common">Pseudomonas oleovorans</name>
    <dbReference type="NCBI Taxonomy" id="301"/>
    <lineage>
        <taxon>Bacteria</taxon>
        <taxon>Pseudomonadati</taxon>
        <taxon>Pseudomonadota</taxon>
        <taxon>Gammaproteobacteria</taxon>
        <taxon>Pseudomonadales</taxon>
        <taxon>Pseudomonadaceae</taxon>
        <taxon>Ectopseudomonas</taxon>
    </lineage>
</organism>
<dbReference type="Pfam" id="PF05136">
    <property type="entry name" value="Phage_portal_2"/>
    <property type="match status" value="1"/>
</dbReference>
<accession>A0A2T5PGP1</accession>
<feature type="compositionally biased region" description="Basic and acidic residues" evidence="1">
    <location>
        <begin position="506"/>
        <end position="515"/>
    </location>
</feature>
<sequence length="515" mass="56975">MSVIDSLFPGYAAKRAMARLEKKRADLMLTAMERRFEGAAGGRRNQGWRAAGADANTENGSALAVLRNRARDLRRNNPYAERAITGIADNVVGAGIVPRPLIDRERQAKRLGDLWYAWGESLQCDADGLENFYGLQHKVMECVTESGECLIRRRRRYSTDGLAVPLQLQVLEPDFIDDAKSGANGGNVIIQGIEFDALGKRVAFWLFDEHPGSSATMRSIESRRVPAEDVIHVFLPKRAGQARGYTWFAPVMQRLKNFDEMEDAVMEQAKIAACFAAFITKDGTGGNNGKTPPLVERMEPGIIQELSMGEGVSFAAPPTFNGYQPYSWQALHAISVGLGVPYELITGDLKGVNFSSGRMGWLHFARRVDVWQWRMIIPQMCERAWQWFMEAQALLPGAVLTEVKAEWVPPRREMVDPKSETETVRARLRSGLITWPNALRELGITDPAAHAQDIADSNKLFDDLGLVFDCDPRKVSSAGLTQARPQGTVIPSTDVDPAPANEESANDDRDADANA</sequence>
<evidence type="ECO:0000256" key="1">
    <source>
        <dbReference type="SAM" id="MobiDB-lite"/>
    </source>
</evidence>
<dbReference type="GO" id="GO:0005198">
    <property type="term" value="F:structural molecule activity"/>
    <property type="evidence" value="ECO:0007669"/>
    <property type="project" value="InterPro"/>
</dbReference>